<organism evidence="2 3">
    <name type="scientific">Methanothermococcus okinawensis</name>
    <dbReference type="NCBI Taxonomy" id="155863"/>
    <lineage>
        <taxon>Archaea</taxon>
        <taxon>Methanobacteriati</taxon>
        <taxon>Methanobacteriota</taxon>
        <taxon>Methanomada group</taxon>
        <taxon>Methanococci</taxon>
        <taxon>Methanococcales</taxon>
        <taxon>Methanococcaceae</taxon>
        <taxon>Methanothermococcus</taxon>
    </lineage>
</organism>
<proteinExistence type="predicted"/>
<dbReference type="SMART" id="SM00989">
    <property type="entry name" value="V4R"/>
    <property type="match status" value="1"/>
</dbReference>
<dbReference type="PANTHER" id="PTHR35090">
    <property type="entry name" value="DNA-DIRECTED RNA POLYMERASE SUBUNIT I"/>
    <property type="match status" value="1"/>
</dbReference>
<dbReference type="InterPro" id="IPR024096">
    <property type="entry name" value="NO_sig/Golgi_transp_ligand-bd"/>
</dbReference>
<dbReference type="Proteomes" id="UP000605144">
    <property type="component" value="Unassembled WGS sequence"/>
</dbReference>
<dbReference type="PANTHER" id="PTHR35090:SF2">
    <property type="entry name" value="ARSR FAMILY TRANSCRIPTIONAL REGULATOR"/>
    <property type="match status" value="1"/>
</dbReference>
<protein>
    <recommendedName>
        <fullName evidence="1">4-vinyl reductase 4VR domain-containing protein</fullName>
    </recommendedName>
</protein>
<sequence>MISTDYHSNASLEKANKRFNNIPINFEDLFETDRPTLGRNIDVVVYRALILSIINHLGFNSLSKLYHAGEDFGKNLGVKSIDDMIYCFKSLGIGILELVSKNPIKIQVYECIFCSGLPNIGEPVCYFEQGMISGCLNSILNKEVKVIETKCYATGYDYCEFDVKILKK</sequence>
<name>A0A833DRZ3_9EURY</name>
<accession>A0A833DRZ3</accession>
<feature type="domain" description="4-vinyl reductase 4VR" evidence="1">
    <location>
        <begin position="103"/>
        <end position="165"/>
    </location>
</feature>
<evidence type="ECO:0000313" key="2">
    <source>
        <dbReference type="EMBL" id="HIP17636.1"/>
    </source>
</evidence>
<dbReference type="SUPFAM" id="SSF111126">
    <property type="entry name" value="Ligand-binding domain in the NO signalling and Golgi transport"/>
    <property type="match status" value="1"/>
</dbReference>
<dbReference type="InterPro" id="IPR004096">
    <property type="entry name" value="V4R"/>
</dbReference>
<reference evidence="2" key="1">
    <citation type="journal article" date="2020" name="ISME J.">
        <title>Gammaproteobacteria mediating utilization of methyl-, sulfur- and petroleum organic compounds in deep ocean hydrothermal plumes.</title>
        <authorList>
            <person name="Zhou Z."/>
            <person name="Liu Y."/>
            <person name="Pan J."/>
            <person name="Cron B.R."/>
            <person name="Toner B.M."/>
            <person name="Anantharaman K."/>
            <person name="Breier J.A."/>
            <person name="Dick G.J."/>
            <person name="Li M."/>
        </authorList>
    </citation>
    <scope>NUCLEOTIDE SEQUENCE</scope>
    <source>
        <strain evidence="2">SZUA-1385</strain>
    </source>
</reference>
<gene>
    <name evidence="2" type="ORF">EYG76_05015</name>
</gene>
<dbReference type="Pfam" id="PF02830">
    <property type="entry name" value="V4R"/>
    <property type="match status" value="1"/>
</dbReference>
<dbReference type="Gene3D" id="3.30.1380.20">
    <property type="entry name" value="Trafficking protein particle complex subunit 3"/>
    <property type="match status" value="1"/>
</dbReference>
<dbReference type="EMBL" id="DQSV01000095">
    <property type="protein sequence ID" value="HIP17636.1"/>
    <property type="molecule type" value="Genomic_DNA"/>
</dbReference>
<evidence type="ECO:0000313" key="3">
    <source>
        <dbReference type="Proteomes" id="UP000605144"/>
    </source>
</evidence>
<comment type="caution">
    <text evidence="2">The sequence shown here is derived from an EMBL/GenBank/DDBJ whole genome shotgun (WGS) entry which is preliminary data.</text>
</comment>
<evidence type="ECO:0000259" key="1">
    <source>
        <dbReference type="SMART" id="SM00989"/>
    </source>
</evidence>
<dbReference type="AlphaFoldDB" id="A0A833DRZ3"/>